<keyword evidence="2" id="KW-0012">Acyltransferase</keyword>
<dbReference type="SUPFAM" id="SSF53474">
    <property type="entry name" value="alpha/beta-Hydrolases"/>
    <property type="match status" value="1"/>
</dbReference>
<comment type="caution">
    <text evidence="2">The sequence shown here is derived from an EMBL/GenBank/DDBJ whole genome shotgun (WGS) entry which is preliminary data.</text>
</comment>
<dbReference type="Pfam" id="PF12697">
    <property type="entry name" value="Abhydrolase_6"/>
    <property type="match status" value="1"/>
</dbReference>
<dbReference type="GO" id="GO:0016746">
    <property type="term" value="F:acyltransferase activity"/>
    <property type="evidence" value="ECO:0007669"/>
    <property type="project" value="UniProtKB-KW"/>
</dbReference>
<dbReference type="Gene3D" id="3.40.50.1820">
    <property type="entry name" value="alpha/beta hydrolase"/>
    <property type="match status" value="1"/>
</dbReference>
<protein>
    <submittedName>
        <fullName evidence="2">Putative hydrolases or acyltransferases (Alpha/beta hydrolase superfamily)</fullName>
    </submittedName>
</protein>
<dbReference type="PANTHER" id="PTHR46438:SF2">
    <property type="entry name" value="ALPHA_BETA-HYDROLASES SUPERFAMILY PROTEIN"/>
    <property type="match status" value="1"/>
</dbReference>
<reference evidence="2 3" key="1">
    <citation type="submission" date="2015-09" db="EMBL/GenBank/DDBJ databases">
        <title>Identification and resolution of microdiversity through metagenomic sequencing of parallel consortia.</title>
        <authorList>
            <person name="Nelson W.C."/>
            <person name="Romine M.F."/>
            <person name="Lindemann S.R."/>
        </authorList>
    </citation>
    <scope>NUCLEOTIDE SEQUENCE [LARGE SCALE GENOMIC DNA]</scope>
    <source>
        <strain evidence="2">Ana</strain>
    </source>
</reference>
<accession>A0A0P7ZM99</accession>
<evidence type="ECO:0000313" key="2">
    <source>
        <dbReference type="EMBL" id="KPQ36128.1"/>
    </source>
</evidence>
<dbReference type="EMBL" id="LJZR01000008">
    <property type="protein sequence ID" value="KPQ36128.1"/>
    <property type="molecule type" value="Genomic_DNA"/>
</dbReference>
<proteinExistence type="predicted"/>
<sequence>MEFYTWNNYRCAFSKVPGESGKPALLLIHPIGVGLSGEFWQPFIAQWGRSEAANNSIYNVDLLGCGASDMPKRAYRPEDWAEQLACFLSTVATEPVILVVQGALLPVAVRLMALPAAEKVKGLVLSGPPAWRLMTTPTADWKQSLSWSLFASPLGNLFYRYARREKFLRSFSQRQLFERVEDVTDGWLQMLETGAKDLDSRYAVFSFLAGFWRQDYAEAIAQIQQPVLVVMGEEASTIDRTTAQQIKKATDNPSQKRLQDYIDHFPRAQGVSIAGRNVLPYESSGEFVDAIAPFITALSA</sequence>
<dbReference type="STRING" id="1666911.HLUCCA11_07910"/>
<dbReference type="PATRIC" id="fig|1666911.3.peg.3893"/>
<dbReference type="AlphaFoldDB" id="A0A0P7ZM99"/>
<dbReference type="PANTHER" id="PTHR46438">
    <property type="entry name" value="ALPHA/BETA-HYDROLASES SUPERFAMILY PROTEIN"/>
    <property type="match status" value="1"/>
</dbReference>
<evidence type="ECO:0000259" key="1">
    <source>
        <dbReference type="Pfam" id="PF12697"/>
    </source>
</evidence>
<evidence type="ECO:0000313" key="3">
    <source>
        <dbReference type="Proteomes" id="UP000050465"/>
    </source>
</evidence>
<keyword evidence="2" id="KW-0808">Transferase</keyword>
<name>A0A0P7ZM99_9CYAN</name>
<dbReference type="Proteomes" id="UP000050465">
    <property type="component" value="Unassembled WGS sequence"/>
</dbReference>
<gene>
    <name evidence="2" type="ORF">HLUCCA11_07910</name>
</gene>
<dbReference type="InterPro" id="IPR000073">
    <property type="entry name" value="AB_hydrolase_1"/>
</dbReference>
<dbReference type="InterPro" id="IPR029058">
    <property type="entry name" value="AB_hydrolase_fold"/>
</dbReference>
<organism evidence="2 3">
    <name type="scientific">Phormidesmis priestleyi Ana</name>
    <dbReference type="NCBI Taxonomy" id="1666911"/>
    <lineage>
        <taxon>Bacteria</taxon>
        <taxon>Bacillati</taxon>
        <taxon>Cyanobacteriota</taxon>
        <taxon>Cyanophyceae</taxon>
        <taxon>Leptolyngbyales</taxon>
        <taxon>Leptolyngbyaceae</taxon>
        <taxon>Phormidesmis</taxon>
    </lineage>
</organism>
<keyword evidence="2" id="KW-0378">Hydrolase</keyword>
<feature type="domain" description="AB hydrolase-1" evidence="1">
    <location>
        <begin position="25"/>
        <end position="289"/>
    </location>
</feature>
<dbReference type="GO" id="GO:0016787">
    <property type="term" value="F:hydrolase activity"/>
    <property type="evidence" value="ECO:0007669"/>
    <property type="project" value="UniProtKB-KW"/>
</dbReference>